<evidence type="ECO:0000313" key="2">
    <source>
        <dbReference type="EMBL" id="MEQ2454455.1"/>
    </source>
</evidence>
<evidence type="ECO:0000313" key="3">
    <source>
        <dbReference type="Proteomes" id="UP001482186"/>
    </source>
</evidence>
<reference evidence="2 3" key="1">
    <citation type="submission" date="2024-04" db="EMBL/GenBank/DDBJ databases">
        <title>Human intestinal bacterial collection.</title>
        <authorList>
            <person name="Pauvert C."/>
            <person name="Hitch T.C.A."/>
            <person name="Clavel T."/>
        </authorList>
    </citation>
    <scope>NUCLEOTIDE SEQUENCE [LARGE SCALE GENOMIC DNA]</scope>
    <source>
        <strain evidence="2 3">CLA-AA-H141</strain>
    </source>
</reference>
<dbReference type="InterPro" id="IPR035093">
    <property type="entry name" value="RelE/ParE_toxin_dom_sf"/>
</dbReference>
<dbReference type="InterPro" id="IPR007712">
    <property type="entry name" value="RelE/ParE_toxin"/>
</dbReference>
<gene>
    <name evidence="2" type="ORF">AAAT04_10435</name>
</gene>
<dbReference type="EMBL" id="JBBNFM010000007">
    <property type="protein sequence ID" value="MEQ2454455.1"/>
    <property type="molecule type" value="Genomic_DNA"/>
</dbReference>
<protein>
    <submittedName>
        <fullName evidence="2">Type II toxin-antitoxin system RelE/ParE family toxin</fullName>
    </submittedName>
</protein>
<dbReference type="Proteomes" id="UP001482186">
    <property type="component" value="Unassembled WGS sequence"/>
</dbReference>
<comment type="caution">
    <text evidence="2">The sequence shown here is derived from an EMBL/GenBank/DDBJ whole genome shotgun (WGS) entry which is preliminary data.</text>
</comment>
<dbReference type="Gene3D" id="3.30.2310.20">
    <property type="entry name" value="RelE-like"/>
    <property type="match status" value="1"/>
</dbReference>
<proteinExistence type="predicted"/>
<dbReference type="Pfam" id="PF05016">
    <property type="entry name" value="ParE_toxin"/>
    <property type="match status" value="1"/>
</dbReference>
<keyword evidence="3" id="KW-1185">Reference proteome</keyword>
<dbReference type="RefSeq" id="WP_008401629.1">
    <property type="nucleotide sequence ID" value="NZ_JBBNFM010000007.1"/>
</dbReference>
<keyword evidence="1" id="KW-1277">Toxin-antitoxin system</keyword>
<sequence>MKKIKYTPDAADKLRELKKAITQSYGADKAIEIVKKITDAIRELGTNEKKGPAVSQMFGVDTDYRFLFISHNYVFYRIEDECIRIVNLYHEREDFMWKLFGIETVQQETLDYWNE</sequence>
<organism evidence="2 3">
    <name type="scientific">Coprococcus ammoniilyticus</name>
    <dbReference type="NCBI Taxonomy" id="2981785"/>
    <lineage>
        <taxon>Bacteria</taxon>
        <taxon>Bacillati</taxon>
        <taxon>Bacillota</taxon>
        <taxon>Clostridia</taxon>
        <taxon>Lachnospirales</taxon>
        <taxon>Lachnospiraceae</taxon>
        <taxon>Coprococcus</taxon>
    </lineage>
</organism>
<evidence type="ECO:0000256" key="1">
    <source>
        <dbReference type="ARBA" id="ARBA00022649"/>
    </source>
</evidence>
<accession>A0ABV1EIQ1</accession>
<name>A0ABV1EIQ1_9FIRM</name>